<dbReference type="HAMAP" id="MF_00041">
    <property type="entry name" value="Cys_tRNA_synth"/>
    <property type="match status" value="1"/>
</dbReference>
<dbReference type="NCBIfam" id="TIGR00435">
    <property type="entry name" value="cysS"/>
    <property type="match status" value="1"/>
</dbReference>
<feature type="region of interest" description="Disordered" evidence="14">
    <location>
        <begin position="563"/>
        <end position="659"/>
    </location>
</feature>
<dbReference type="Gene3D" id="1.20.120.1910">
    <property type="entry name" value="Cysteine-tRNA ligase, C-terminal anti-codon recognition domain"/>
    <property type="match status" value="1"/>
</dbReference>
<dbReference type="SUPFAM" id="SSF52374">
    <property type="entry name" value="Nucleotidylyl transferase"/>
    <property type="match status" value="1"/>
</dbReference>
<evidence type="ECO:0000256" key="5">
    <source>
        <dbReference type="ARBA" id="ARBA00022490"/>
    </source>
</evidence>
<dbReference type="GO" id="GO:0004817">
    <property type="term" value="F:cysteine-tRNA ligase activity"/>
    <property type="evidence" value="ECO:0007669"/>
    <property type="project" value="UniProtKB-EC"/>
</dbReference>
<dbReference type="CDD" id="cd00672">
    <property type="entry name" value="CysRS_core"/>
    <property type="match status" value="1"/>
</dbReference>
<dbReference type="FunFam" id="3.40.50.620:FF:000218">
    <property type="entry name" value="Cysteine-tRNA ligase"/>
    <property type="match status" value="1"/>
</dbReference>
<dbReference type="Pfam" id="PF01406">
    <property type="entry name" value="tRNA-synt_1e"/>
    <property type="match status" value="1"/>
</dbReference>
<evidence type="ECO:0000256" key="1">
    <source>
        <dbReference type="ARBA" id="ARBA00001947"/>
    </source>
</evidence>
<dbReference type="PRINTS" id="PR00983">
    <property type="entry name" value="TRNASYNTHCYS"/>
</dbReference>
<dbReference type="InterPro" id="IPR014729">
    <property type="entry name" value="Rossmann-like_a/b/a_fold"/>
</dbReference>
<keyword evidence="10" id="KW-0067">ATP-binding</keyword>
<evidence type="ECO:0000313" key="17">
    <source>
        <dbReference type="EMBL" id="CAD8918147.1"/>
    </source>
</evidence>
<evidence type="ECO:0000256" key="14">
    <source>
        <dbReference type="SAM" id="MobiDB-lite"/>
    </source>
</evidence>
<evidence type="ECO:0000259" key="16">
    <source>
        <dbReference type="Pfam" id="PF09190"/>
    </source>
</evidence>
<evidence type="ECO:0000256" key="10">
    <source>
        <dbReference type="ARBA" id="ARBA00022840"/>
    </source>
</evidence>
<feature type="domain" description="tRNA synthetases class I catalytic" evidence="15">
    <location>
        <begin position="73"/>
        <end position="386"/>
    </location>
</feature>
<evidence type="ECO:0000256" key="9">
    <source>
        <dbReference type="ARBA" id="ARBA00022833"/>
    </source>
</evidence>
<dbReference type="GO" id="GO:0006423">
    <property type="term" value="P:cysteinyl-tRNA aminoacylation"/>
    <property type="evidence" value="ECO:0007669"/>
    <property type="project" value="InterPro"/>
</dbReference>
<evidence type="ECO:0000256" key="11">
    <source>
        <dbReference type="ARBA" id="ARBA00022917"/>
    </source>
</evidence>
<evidence type="ECO:0000256" key="12">
    <source>
        <dbReference type="ARBA" id="ARBA00023146"/>
    </source>
</evidence>
<evidence type="ECO:0000256" key="13">
    <source>
        <dbReference type="ARBA" id="ARBA00031499"/>
    </source>
</evidence>
<proteinExistence type="inferred from homology"/>
<keyword evidence="5" id="KW-0963">Cytoplasm</keyword>
<keyword evidence="6" id="KW-0436">Ligase</keyword>
<evidence type="ECO:0000256" key="4">
    <source>
        <dbReference type="ARBA" id="ARBA00012832"/>
    </source>
</evidence>
<reference evidence="17" key="1">
    <citation type="submission" date="2021-01" db="EMBL/GenBank/DDBJ databases">
        <authorList>
            <person name="Corre E."/>
            <person name="Pelletier E."/>
            <person name="Niang G."/>
            <person name="Scheremetjew M."/>
            <person name="Finn R."/>
            <person name="Kale V."/>
            <person name="Holt S."/>
            <person name="Cochrane G."/>
            <person name="Meng A."/>
            <person name="Brown T."/>
            <person name="Cohen L."/>
        </authorList>
    </citation>
    <scope>NUCLEOTIDE SEQUENCE</scope>
    <source>
        <strain evidence="17">Ms1</strain>
    </source>
</reference>
<name>A0A7S1CFU2_9STRA</name>
<dbReference type="GO" id="GO:0046872">
    <property type="term" value="F:metal ion binding"/>
    <property type="evidence" value="ECO:0007669"/>
    <property type="project" value="UniProtKB-KW"/>
</dbReference>
<feature type="compositionally biased region" description="Basic and acidic residues" evidence="14">
    <location>
        <begin position="577"/>
        <end position="613"/>
    </location>
</feature>
<sequence>MASEDGAAGGAGGAAAAAGGAGGVGGVAEGGSSVQLPIWRMPSPMASPLGFFETAYPLKVYNSLTRTKVPFIPMKGKRVLWYMCGPTVYDSAHLGHARTYLSFDIIRRVMVDFFGFDVVLAMNITDIDDKIIMRSNERGISFAELSRFYETEFLEDMAALGILPVDVMTRISEFVPETLAYIQRIMDNGFAYASNGSVYFDTVAYQESKHDYGKLVPENVGDAGAVDEGEGKLEVESRGRSDKRNPCDFALWKKSREGEPWWESPWGNGRPGWHIECSAMSTAVFNDMADGHVDIHSGGWDLRFPHHDNEIAQAEAHFDFQQWINYWVHSGHLHIEGKKMSKSEKNFFTIREVLDDYSARQLRFFFLRHKYNAPMDYSKAGLAQAVALEKRFSDFFDNVKAKIRTNAVAGAAKWHAADGDHSEHVLANAIVDTRAAVREALADDFDTPAALLHLQRLVTATNKYIAAKEEKDETPVPYLLIQAGDTVTRIFRVFGLVFDYPIGFGDEGGAGAGREETLAPVLDAVTSFRDKVRAAARAGDTAALLAACDEVRDVSLRAAGVQLEDGKEGKPSTWKLRSAEELESEKKEEEAKRDAAAARKAEQRKIMEARKAAADAAGAVNPADMFKDEKDDEGKPAYSKFDADGVPTHDGAGEELPKNRVKKLKKAWAVQKKKFDKANA</sequence>
<dbReference type="SUPFAM" id="SSF47323">
    <property type="entry name" value="Anticodon-binding domain of a subclass of class I aminoacyl-tRNA synthetases"/>
    <property type="match status" value="1"/>
</dbReference>
<keyword evidence="8" id="KW-0547">Nucleotide-binding</keyword>
<keyword evidence="7" id="KW-0479">Metal-binding</keyword>
<organism evidence="17">
    <name type="scientific">Bicosoecida sp. CB-2014</name>
    <dbReference type="NCBI Taxonomy" id="1486930"/>
    <lineage>
        <taxon>Eukaryota</taxon>
        <taxon>Sar</taxon>
        <taxon>Stramenopiles</taxon>
        <taxon>Bigyra</taxon>
        <taxon>Opalozoa</taxon>
        <taxon>Bicosoecida</taxon>
    </lineage>
</organism>
<keyword evidence="11" id="KW-0648">Protein biosynthesis</keyword>
<feature type="compositionally biased region" description="Basic and acidic residues" evidence="14">
    <location>
        <begin position="625"/>
        <end position="635"/>
    </location>
</feature>
<dbReference type="Pfam" id="PF09190">
    <property type="entry name" value="DALR_2"/>
    <property type="match status" value="1"/>
</dbReference>
<comment type="subcellular location">
    <subcellularLocation>
        <location evidence="2">Cytoplasm</location>
    </subcellularLocation>
</comment>
<dbReference type="AlphaFoldDB" id="A0A7S1CFU2"/>
<evidence type="ECO:0000259" key="15">
    <source>
        <dbReference type="Pfam" id="PF01406"/>
    </source>
</evidence>
<dbReference type="PANTHER" id="PTHR10890">
    <property type="entry name" value="CYSTEINYL-TRNA SYNTHETASE"/>
    <property type="match status" value="1"/>
</dbReference>
<evidence type="ECO:0000256" key="2">
    <source>
        <dbReference type="ARBA" id="ARBA00004496"/>
    </source>
</evidence>
<dbReference type="GO" id="GO:0005737">
    <property type="term" value="C:cytoplasm"/>
    <property type="evidence" value="ECO:0007669"/>
    <property type="project" value="UniProtKB-SubCell"/>
</dbReference>
<gene>
    <name evidence="17" type="ORF">BSP0115_LOCUS11408</name>
</gene>
<feature type="compositionally biased region" description="Low complexity" evidence="14">
    <location>
        <begin position="614"/>
        <end position="623"/>
    </location>
</feature>
<dbReference type="InterPro" id="IPR032678">
    <property type="entry name" value="tRNA-synt_1_cat_dom"/>
</dbReference>
<dbReference type="EMBL" id="HBFS01016903">
    <property type="protein sequence ID" value="CAD8918147.1"/>
    <property type="molecule type" value="Transcribed_RNA"/>
</dbReference>
<keyword evidence="9" id="KW-0862">Zinc</keyword>
<dbReference type="InterPro" id="IPR024909">
    <property type="entry name" value="Cys-tRNA/MSH_ligase"/>
</dbReference>
<evidence type="ECO:0000256" key="7">
    <source>
        <dbReference type="ARBA" id="ARBA00022723"/>
    </source>
</evidence>
<evidence type="ECO:0000256" key="6">
    <source>
        <dbReference type="ARBA" id="ARBA00022598"/>
    </source>
</evidence>
<evidence type="ECO:0000256" key="3">
    <source>
        <dbReference type="ARBA" id="ARBA00005594"/>
    </source>
</evidence>
<dbReference type="InterPro" id="IPR015803">
    <property type="entry name" value="Cys-tRNA-ligase"/>
</dbReference>
<comment type="cofactor">
    <cofactor evidence="1">
        <name>Zn(2+)</name>
        <dbReference type="ChEBI" id="CHEBI:29105"/>
    </cofactor>
</comment>
<dbReference type="InterPro" id="IPR009080">
    <property type="entry name" value="tRNAsynth_Ia_anticodon-bd"/>
</dbReference>
<dbReference type="GO" id="GO:0005524">
    <property type="term" value="F:ATP binding"/>
    <property type="evidence" value="ECO:0007669"/>
    <property type="project" value="UniProtKB-KW"/>
</dbReference>
<dbReference type="EC" id="6.1.1.16" evidence="4"/>
<dbReference type="PANTHER" id="PTHR10890:SF3">
    <property type="entry name" value="CYSTEINE--TRNA LIGASE, CYTOPLASMIC"/>
    <property type="match status" value="1"/>
</dbReference>
<keyword evidence="12" id="KW-0030">Aminoacyl-tRNA synthetase</keyword>
<accession>A0A7S1CFU2</accession>
<evidence type="ECO:0000256" key="8">
    <source>
        <dbReference type="ARBA" id="ARBA00022741"/>
    </source>
</evidence>
<feature type="domain" description="Cysteinyl-tRNA synthetase class Ia DALR" evidence="16">
    <location>
        <begin position="437"/>
        <end position="473"/>
    </location>
</feature>
<comment type="similarity">
    <text evidence="3">Belongs to the class-I aminoacyl-tRNA synthetase family.</text>
</comment>
<protein>
    <recommendedName>
        <fullName evidence="4">cysteine--tRNA ligase</fullName>
        <ecNumber evidence="4">6.1.1.16</ecNumber>
    </recommendedName>
    <alternativeName>
        <fullName evidence="13">Cysteinyl-tRNA synthetase</fullName>
    </alternativeName>
</protein>
<dbReference type="Gene3D" id="3.40.50.620">
    <property type="entry name" value="HUPs"/>
    <property type="match status" value="1"/>
</dbReference>
<dbReference type="InterPro" id="IPR015273">
    <property type="entry name" value="Cys-tRNA-synt_Ia_DALR"/>
</dbReference>